<keyword evidence="6" id="KW-0482">Metalloprotease</keyword>
<reference evidence="11 12" key="1">
    <citation type="submission" date="2016-10" db="EMBL/GenBank/DDBJ databases">
        <authorList>
            <person name="de Groot N.N."/>
        </authorList>
    </citation>
    <scope>NUCLEOTIDE SEQUENCE [LARGE SCALE GENOMIC DNA]</scope>
    <source>
        <strain evidence="11 12">A52C2</strain>
    </source>
</reference>
<feature type="region of interest" description="Disordered" evidence="8">
    <location>
        <begin position="54"/>
        <end position="115"/>
    </location>
</feature>
<evidence type="ECO:0000256" key="7">
    <source>
        <dbReference type="SAM" id="Coils"/>
    </source>
</evidence>
<evidence type="ECO:0000259" key="10">
    <source>
        <dbReference type="Pfam" id="PF01551"/>
    </source>
</evidence>
<keyword evidence="12" id="KW-1185">Reference proteome</keyword>
<keyword evidence="5" id="KW-0862">Zinc</keyword>
<keyword evidence="4 11" id="KW-0378">Hydrolase</keyword>
<evidence type="ECO:0000256" key="5">
    <source>
        <dbReference type="ARBA" id="ARBA00022833"/>
    </source>
</evidence>
<protein>
    <submittedName>
        <fullName evidence="11">Septal ring factor EnvC, activator of murein hydrolases AmiA and AmiB</fullName>
    </submittedName>
</protein>
<name>A0A1H9MIN3_9HYPH</name>
<dbReference type="GO" id="GO:0006508">
    <property type="term" value="P:proteolysis"/>
    <property type="evidence" value="ECO:0007669"/>
    <property type="project" value="UniProtKB-KW"/>
</dbReference>
<dbReference type="CDD" id="cd12797">
    <property type="entry name" value="M23_peptidase"/>
    <property type="match status" value="1"/>
</dbReference>
<keyword evidence="2" id="KW-0645">Protease</keyword>
<dbReference type="Gene3D" id="2.70.70.10">
    <property type="entry name" value="Glucose Permease (Domain IIA)"/>
    <property type="match status" value="1"/>
</dbReference>
<dbReference type="Pfam" id="PF01551">
    <property type="entry name" value="Peptidase_M23"/>
    <property type="match status" value="1"/>
</dbReference>
<evidence type="ECO:0000256" key="6">
    <source>
        <dbReference type="ARBA" id="ARBA00023049"/>
    </source>
</evidence>
<dbReference type="InterPro" id="IPR016047">
    <property type="entry name" value="M23ase_b-sheet_dom"/>
</dbReference>
<feature type="compositionally biased region" description="Low complexity" evidence="8">
    <location>
        <begin position="69"/>
        <end position="96"/>
    </location>
</feature>
<gene>
    <name evidence="11" type="ORF">SAMN05216548_113133</name>
</gene>
<organism evidence="11 12">
    <name type="scientific">Faunimonas pinastri</name>
    <dbReference type="NCBI Taxonomy" id="1855383"/>
    <lineage>
        <taxon>Bacteria</taxon>
        <taxon>Pseudomonadati</taxon>
        <taxon>Pseudomonadota</taxon>
        <taxon>Alphaproteobacteria</taxon>
        <taxon>Hyphomicrobiales</taxon>
        <taxon>Afifellaceae</taxon>
        <taxon>Faunimonas</taxon>
    </lineage>
</organism>
<dbReference type="SUPFAM" id="SSF51261">
    <property type="entry name" value="Duplicated hybrid motif"/>
    <property type="match status" value="1"/>
</dbReference>
<dbReference type="STRING" id="1855383.SAMN05216548_113133"/>
<dbReference type="GO" id="GO:0046872">
    <property type="term" value="F:metal ion binding"/>
    <property type="evidence" value="ECO:0007669"/>
    <property type="project" value="UniProtKB-KW"/>
</dbReference>
<evidence type="ECO:0000313" key="11">
    <source>
        <dbReference type="EMBL" id="SER23564.1"/>
    </source>
</evidence>
<dbReference type="PANTHER" id="PTHR21666:SF288">
    <property type="entry name" value="CELL DIVISION PROTEIN YTFB"/>
    <property type="match status" value="1"/>
</dbReference>
<feature type="domain" description="M23ase beta-sheet core" evidence="10">
    <location>
        <begin position="395"/>
        <end position="496"/>
    </location>
</feature>
<feature type="signal peptide" evidence="9">
    <location>
        <begin position="1"/>
        <end position="30"/>
    </location>
</feature>
<evidence type="ECO:0000256" key="4">
    <source>
        <dbReference type="ARBA" id="ARBA00022801"/>
    </source>
</evidence>
<feature type="coiled-coil region" evidence="7">
    <location>
        <begin position="126"/>
        <end position="181"/>
    </location>
</feature>
<dbReference type="InterPro" id="IPR050570">
    <property type="entry name" value="Cell_wall_metabolism_enzyme"/>
</dbReference>
<dbReference type="Gene3D" id="6.10.250.3150">
    <property type="match status" value="1"/>
</dbReference>
<dbReference type="RefSeq" id="WP_092498369.1">
    <property type="nucleotide sequence ID" value="NZ_FOFG01000013.1"/>
</dbReference>
<dbReference type="AlphaFoldDB" id="A0A1H9MIN3"/>
<dbReference type="EMBL" id="FOFG01000013">
    <property type="protein sequence ID" value="SER23564.1"/>
    <property type="molecule type" value="Genomic_DNA"/>
</dbReference>
<keyword evidence="9" id="KW-0732">Signal</keyword>
<comment type="cofactor">
    <cofactor evidence="1">
        <name>Zn(2+)</name>
        <dbReference type="ChEBI" id="CHEBI:29105"/>
    </cofactor>
</comment>
<keyword evidence="3" id="KW-0479">Metal-binding</keyword>
<dbReference type="GO" id="GO:0004222">
    <property type="term" value="F:metalloendopeptidase activity"/>
    <property type="evidence" value="ECO:0007669"/>
    <property type="project" value="TreeGrafter"/>
</dbReference>
<feature type="chain" id="PRO_5011434829" evidence="9">
    <location>
        <begin position="31"/>
        <end position="511"/>
    </location>
</feature>
<sequence>MVNRAFPKRLKPAAILAAACLVAPSGMALARSVRHVHHSSAASAAPVLAVTDTDQDAPLPEGVPPGDPAPQAAAPPDASASPRNKAAAGAPSAVSATPEATASLGPTTEDRRQAREAELEAIRRSISVSQQRQDELKGEISRIEEDRSSLNQQLIDTAQRLRDAEDKVTGAEKHLDELHGNEDGIRRSLQERRGVLAEVLMALQRMGRTPPPALLSRPEDALAAIRGSILAGAILPDIRVQAEALAADLKQLTDVSDKIQAERDTLKRQYASLGEEQARLNLLMDAKRQQREETQQALESEKGKADGLASQASSLEGLIKSLEANLASAAKVKQEAEAAAKAPDVPAGKAAERFADASRIAPAVHFAKAKGLLKLPVNGETELAYGAPDGLGGTSQGLSIAAAPGSVVVAPADGWVVYAGPFRSYGQVLILNAGDGYHIVMAGMERIDAQLGQFVLAGEPIAAMGAKRLASIGTLDHTSAQPILYVEFRKDGAAIDSAPWWGRRGNDEVRG</sequence>
<evidence type="ECO:0000256" key="2">
    <source>
        <dbReference type="ARBA" id="ARBA00022670"/>
    </source>
</evidence>
<dbReference type="PANTHER" id="PTHR21666">
    <property type="entry name" value="PEPTIDASE-RELATED"/>
    <property type="match status" value="1"/>
</dbReference>
<evidence type="ECO:0000256" key="8">
    <source>
        <dbReference type="SAM" id="MobiDB-lite"/>
    </source>
</evidence>
<proteinExistence type="predicted"/>
<keyword evidence="7" id="KW-0175">Coiled coil</keyword>
<feature type="coiled-coil region" evidence="7">
    <location>
        <begin position="242"/>
        <end position="339"/>
    </location>
</feature>
<evidence type="ECO:0000256" key="9">
    <source>
        <dbReference type="SAM" id="SignalP"/>
    </source>
</evidence>
<evidence type="ECO:0000313" key="12">
    <source>
        <dbReference type="Proteomes" id="UP000199647"/>
    </source>
</evidence>
<evidence type="ECO:0000256" key="3">
    <source>
        <dbReference type="ARBA" id="ARBA00022723"/>
    </source>
</evidence>
<dbReference type="Proteomes" id="UP000199647">
    <property type="component" value="Unassembled WGS sequence"/>
</dbReference>
<accession>A0A1H9MIN3</accession>
<dbReference type="InterPro" id="IPR011055">
    <property type="entry name" value="Dup_hybrid_motif"/>
</dbReference>
<dbReference type="OrthoDB" id="9809144at2"/>
<evidence type="ECO:0000256" key="1">
    <source>
        <dbReference type="ARBA" id="ARBA00001947"/>
    </source>
</evidence>